<feature type="region of interest" description="Disordered" evidence="7">
    <location>
        <begin position="1"/>
        <end position="21"/>
    </location>
</feature>
<evidence type="ECO:0000256" key="7">
    <source>
        <dbReference type="SAM" id="MobiDB-lite"/>
    </source>
</evidence>
<proteinExistence type="inferred from homology"/>
<keyword evidence="5" id="KW-0949">S-adenosyl-L-methionine</keyword>
<evidence type="ECO:0000256" key="3">
    <source>
        <dbReference type="ARBA" id="ARBA00022603"/>
    </source>
</evidence>
<evidence type="ECO:0008006" key="10">
    <source>
        <dbReference type="Google" id="ProtNLM"/>
    </source>
</evidence>
<dbReference type="Gene3D" id="3.40.50.150">
    <property type="entry name" value="Vaccinia Virus protein VP39"/>
    <property type="match status" value="1"/>
</dbReference>
<evidence type="ECO:0000313" key="9">
    <source>
        <dbReference type="Proteomes" id="UP001530400"/>
    </source>
</evidence>
<protein>
    <recommendedName>
        <fullName evidence="10">Methyltransferase small domain-containing protein</fullName>
    </recommendedName>
</protein>
<dbReference type="InterPro" id="IPR029063">
    <property type="entry name" value="SAM-dependent_MTases_sf"/>
</dbReference>
<dbReference type="CDD" id="cd02440">
    <property type="entry name" value="AdoMet_MTases"/>
    <property type="match status" value="1"/>
</dbReference>
<comment type="caution">
    <text evidence="8">The sequence shown here is derived from an EMBL/GenBank/DDBJ whole genome shotgun (WGS) entry which is preliminary data.</text>
</comment>
<dbReference type="GO" id="GO:0005634">
    <property type="term" value="C:nucleus"/>
    <property type="evidence" value="ECO:0007669"/>
    <property type="project" value="UniProtKB-SubCell"/>
</dbReference>
<evidence type="ECO:0000256" key="6">
    <source>
        <dbReference type="ARBA" id="ARBA00023242"/>
    </source>
</evidence>
<evidence type="ECO:0000256" key="2">
    <source>
        <dbReference type="ARBA" id="ARBA00006149"/>
    </source>
</evidence>
<evidence type="ECO:0000256" key="1">
    <source>
        <dbReference type="ARBA" id="ARBA00004123"/>
    </source>
</evidence>
<keyword evidence="6" id="KW-0539">Nucleus</keyword>
<dbReference type="FunFam" id="3.40.50.150:FF:000077">
    <property type="entry name" value="HemK methyltransferase family member 2"/>
    <property type="match status" value="1"/>
</dbReference>
<dbReference type="GO" id="GO:0008168">
    <property type="term" value="F:methyltransferase activity"/>
    <property type="evidence" value="ECO:0007669"/>
    <property type="project" value="UniProtKB-KW"/>
</dbReference>
<keyword evidence="9" id="KW-1185">Reference proteome</keyword>
<comment type="subcellular location">
    <subcellularLocation>
        <location evidence="1">Nucleus</location>
    </subcellularLocation>
</comment>
<dbReference type="SUPFAM" id="SSF53335">
    <property type="entry name" value="S-adenosyl-L-methionine-dependent methyltransferases"/>
    <property type="match status" value="1"/>
</dbReference>
<dbReference type="AlphaFoldDB" id="A0ABD3ML66"/>
<gene>
    <name evidence="8" type="ORF">ACHAWO_010462</name>
</gene>
<organism evidence="8 9">
    <name type="scientific">Cyclotella atomus</name>
    <dbReference type="NCBI Taxonomy" id="382360"/>
    <lineage>
        <taxon>Eukaryota</taxon>
        <taxon>Sar</taxon>
        <taxon>Stramenopiles</taxon>
        <taxon>Ochrophyta</taxon>
        <taxon>Bacillariophyta</taxon>
        <taxon>Coscinodiscophyceae</taxon>
        <taxon>Thalassiosirophycidae</taxon>
        <taxon>Stephanodiscales</taxon>
        <taxon>Stephanodiscaceae</taxon>
        <taxon>Cyclotella</taxon>
    </lineage>
</organism>
<evidence type="ECO:0000256" key="4">
    <source>
        <dbReference type="ARBA" id="ARBA00022679"/>
    </source>
</evidence>
<comment type="similarity">
    <text evidence="2">Belongs to the eukaryotic/archaeal PrmC-related family.</text>
</comment>
<reference evidence="8 9" key="1">
    <citation type="submission" date="2024-10" db="EMBL/GenBank/DDBJ databases">
        <title>Updated reference genomes for cyclostephanoid diatoms.</title>
        <authorList>
            <person name="Roberts W.R."/>
            <person name="Alverson A.J."/>
        </authorList>
    </citation>
    <scope>NUCLEOTIDE SEQUENCE [LARGE SCALE GENOMIC DNA]</scope>
    <source>
        <strain evidence="8 9">AJA010-31</strain>
    </source>
</reference>
<name>A0ABD3ML66_9STRA</name>
<sequence>MQVRLSTYPGELQLSPPPPPPLPPSLFFAMDFHHPVRTKDQDPSTQAYAELNKKAEARAKSCRSASMPSLDHLHMKDYQNVYEPSDDTYLLIDAIGMDMDVMDKLVDSKDGEDAVIKRSHINTTLEIGCGTGVPSIYLAMRLREGGQLMAGEDLPSTNNVCHHVTDINPEAIRIATVTAEVNKIPQQEFISHQCDLATNLLEEYENKIDIFIFNPPYVPTPDDEVGSNGIEASWAGGINGRVVLDRAIPQIARLLSFPHGVGYVVAVDDNYPEEIAKVMMNRYGIQVVPWLRRRARNEFLTILRLTPTRKYEPASID</sequence>
<accession>A0ABD3ML66</accession>
<dbReference type="InterPro" id="IPR052190">
    <property type="entry name" value="Euk-Arch_PrmC-MTase"/>
</dbReference>
<evidence type="ECO:0000256" key="5">
    <source>
        <dbReference type="ARBA" id="ARBA00022691"/>
    </source>
</evidence>
<dbReference type="EMBL" id="JALLPJ020001415">
    <property type="protein sequence ID" value="KAL3764658.1"/>
    <property type="molecule type" value="Genomic_DNA"/>
</dbReference>
<dbReference type="Proteomes" id="UP001530400">
    <property type="component" value="Unassembled WGS sequence"/>
</dbReference>
<dbReference type="GO" id="GO:0032259">
    <property type="term" value="P:methylation"/>
    <property type="evidence" value="ECO:0007669"/>
    <property type="project" value="UniProtKB-KW"/>
</dbReference>
<dbReference type="PANTHER" id="PTHR45875">
    <property type="entry name" value="METHYLTRANSFERASE N6AMT1"/>
    <property type="match status" value="1"/>
</dbReference>
<keyword evidence="3" id="KW-0489">Methyltransferase</keyword>
<keyword evidence="4" id="KW-0808">Transferase</keyword>
<evidence type="ECO:0000313" key="8">
    <source>
        <dbReference type="EMBL" id="KAL3764658.1"/>
    </source>
</evidence>
<dbReference type="PANTHER" id="PTHR45875:SF1">
    <property type="entry name" value="METHYLTRANSFERASE N6AMT1"/>
    <property type="match status" value="1"/>
</dbReference>